<gene>
    <name evidence="1" type="ORF">AVEN_142516_1</name>
</gene>
<dbReference type="Proteomes" id="UP000499080">
    <property type="component" value="Unassembled WGS sequence"/>
</dbReference>
<evidence type="ECO:0000313" key="2">
    <source>
        <dbReference type="Proteomes" id="UP000499080"/>
    </source>
</evidence>
<accession>A0A4Y2CIV0</accession>
<protein>
    <submittedName>
        <fullName evidence="1">Uncharacterized protein</fullName>
    </submittedName>
</protein>
<proteinExistence type="predicted"/>
<reference evidence="1 2" key="1">
    <citation type="journal article" date="2019" name="Sci. Rep.">
        <title>Orb-weaving spider Araneus ventricosus genome elucidates the spidroin gene catalogue.</title>
        <authorList>
            <person name="Kono N."/>
            <person name="Nakamura H."/>
            <person name="Ohtoshi R."/>
            <person name="Moran D.A.P."/>
            <person name="Shinohara A."/>
            <person name="Yoshida Y."/>
            <person name="Fujiwara M."/>
            <person name="Mori M."/>
            <person name="Tomita M."/>
            <person name="Arakawa K."/>
        </authorList>
    </citation>
    <scope>NUCLEOTIDE SEQUENCE [LARGE SCALE GENOMIC DNA]</scope>
</reference>
<name>A0A4Y2CIV0_ARAVE</name>
<keyword evidence="2" id="KW-1185">Reference proteome</keyword>
<sequence>MWGDKRLLALERHNLWSYRLVHPGATPTVRRFLENWVTRMECAVSDKVGGREKGPLPTRKTTITSLALIGWTKISNRTRKRYSNVCKVSLNSEALNGKERGESLGKTLRNLLQMENDSTLLGSVTDRDVRQWLL</sequence>
<evidence type="ECO:0000313" key="1">
    <source>
        <dbReference type="EMBL" id="GBM03215.1"/>
    </source>
</evidence>
<comment type="caution">
    <text evidence="1">The sequence shown here is derived from an EMBL/GenBank/DDBJ whole genome shotgun (WGS) entry which is preliminary data.</text>
</comment>
<organism evidence="1 2">
    <name type="scientific">Araneus ventricosus</name>
    <name type="common">Orbweaver spider</name>
    <name type="synonym">Epeira ventricosa</name>
    <dbReference type="NCBI Taxonomy" id="182803"/>
    <lineage>
        <taxon>Eukaryota</taxon>
        <taxon>Metazoa</taxon>
        <taxon>Ecdysozoa</taxon>
        <taxon>Arthropoda</taxon>
        <taxon>Chelicerata</taxon>
        <taxon>Arachnida</taxon>
        <taxon>Araneae</taxon>
        <taxon>Araneomorphae</taxon>
        <taxon>Entelegynae</taxon>
        <taxon>Araneoidea</taxon>
        <taxon>Araneidae</taxon>
        <taxon>Araneus</taxon>
    </lineage>
</organism>
<dbReference type="EMBL" id="BGPR01000189">
    <property type="protein sequence ID" value="GBM03215.1"/>
    <property type="molecule type" value="Genomic_DNA"/>
</dbReference>
<dbReference type="AlphaFoldDB" id="A0A4Y2CIV0"/>